<proteinExistence type="predicted"/>
<dbReference type="Proteomes" id="UP000281094">
    <property type="component" value="Unassembled WGS sequence"/>
</dbReference>
<dbReference type="EMBL" id="RCWN01000001">
    <property type="protein sequence ID" value="RLQ87378.1"/>
    <property type="molecule type" value="Genomic_DNA"/>
</dbReference>
<feature type="transmembrane region" description="Helical" evidence="1">
    <location>
        <begin position="241"/>
        <end position="271"/>
    </location>
</feature>
<evidence type="ECO:0000256" key="1">
    <source>
        <dbReference type="SAM" id="Phobius"/>
    </source>
</evidence>
<accession>A0A3L7J9G0</accession>
<evidence type="ECO:0000313" key="3">
    <source>
        <dbReference type="Proteomes" id="UP000281094"/>
    </source>
</evidence>
<organism evidence="2 3">
    <name type="scientific">Notoacmeibacter ruber</name>
    <dbReference type="NCBI Taxonomy" id="2670375"/>
    <lineage>
        <taxon>Bacteria</taxon>
        <taxon>Pseudomonadati</taxon>
        <taxon>Pseudomonadota</taxon>
        <taxon>Alphaproteobacteria</taxon>
        <taxon>Hyphomicrobiales</taxon>
        <taxon>Notoacmeibacteraceae</taxon>
        <taxon>Notoacmeibacter</taxon>
    </lineage>
</organism>
<dbReference type="RefSeq" id="WP_121644346.1">
    <property type="nucleotide sequence ID" value="NZ_RCWN01000001.1"/>
</dbReference>
<evidence type="ECO:0008006" key="4">
    <source>
        <dbReference type="Google" id="ProtNLM"/>
    </source>
</evidence>
<keyword evidence="1" id="KW-0472">Membrane</keyword>
<evidence type="ECO:0000313" key="2">
    <source>
        <dbReference type="EMBL" id="RLQ87378.1"/>
    </source>
</evidence>
<feature type="transmembrane region" description="Helical" evidence="1">
    <location>
        <begin position="5"/>
        <end position="23"/>
    </location>
</feature>
<gene>
    <name evidence="2" type="ORF">D8780_03305</name>
</gene>
<feature type="transmembrane region" description="Helical" evidence="1">
    <location>
        <begin position="144"/>
        <end position="164"/>
    </location>
</feature>
<dbReference type="AlphaFoldDB" id="A0A3L7J9G0"/>
<comment type="caution">
    <text evidence="2">The sequence shown here is derived from an EMBL/GenBank/DDBJ whole genome shotgun (WGS) entry which is preliminary data.</text>
</comment>
<sequence>MYKRLLLYALILAVGYYASVILLEHYTEGDQRFYRAFYDSLPGHAGSAIAALQKEYTGSSEPLFGSLMWLGSSYLGLEKTTYISLFNSAFAFSLYLFCHRAGLQWYVYPLIFTNYYFLVLITSAERLKFGFLFAILAALAERKWIRYLLMASSTLLHFQMIIIYTSLAFKWANRIFSEGITPRMILAIAFGSIVVAFLSVNFSGALIEKASYYSGSGIGEIVQLLALTCVGMIITRDRVQLLVMMTPITVAAFVLGAETRLNMVGVIVVLFQLILERRANHPFFLIVLSYLSFKSIGYLHNLWLYGDGFAISILR</sequence>
<feature type="transmembrane region" description="Helical" evidence="1">
    <location>
        <begin position="185"/>
        <end position="207"/>
    </location>
</feature>
<feature type="transmembrane region" description="Helical" evidence="1">
    <location>
        <begin position="105"/>
        <end position="124"/>
    </location>
</feature>
<reference evidence="2 3" key="1">
    <citation type="submission" date="2018-10" db="EMBL/GenBank/DDBJ databases">
        <title>Notoacmeibacter sp. M2BS9Y-3-1, whole genome shotgun sequence.</title>
        <authorList>
            <person name="Tuo L."/>
        </authorList>
    </citation>
    <scope>NUCLEOTIDE SEQUENCE [LARGE SCALE GENOMIC DNA]</scope>
    <source>
        <strain evidence="2 3">M2BS9Y-3-1</strain>
    </source>
</reference>
<feature type="transmembrane region" description="Helical" evidence="1">
    <location>
        <begin position="213"/>
        <end position="234"/>
    </location>
</feature>
<name>A0A3L7J9G0_9HYPH</name>
<keyword evidence="3" id="KW-1185">Reference proteome</keyword>
<keyword evidence="1" id="KW-1133">Transmembrane helix</keyword>
<keyword evidence="1" id="KW-0812">Transmembrane</keyword>
<protein>
    <recommendedName>
        <fullName evidence="4">EpsG family protein</fullName>
    </recommendedName>
</protein>
<feature type="transmembrane region" description="Helical" evidence="1">
    <location>
        <begin position="283"/>
        <end position="305"/>
    </location>
</feature>